<dbReference type="EMBL" id="AWWV01009800">
    <property type="protein sequence ID" value="OMO83939.1"/>
    <property type="molecule type" value="Genomic_DNA"/>
</dbReference>
<organism evidence="1 2">
    <name type="scientific">Corchorus capsularis</name>
    <name type="common">Jute</name>
    <dbReference type="NCBI Taxonomy" id="210143"/>
    <lineage>
        <taxon>Eukaryota</taxon>
        <taxon>Viridiplantae</taxon>
        <taxon>Streptophyta</taxon>
        <taxon>Embryophyta</taxon>
        <taxon>Tracheophyta</taxon>
        <taxon>Spermatophyta</taxon>
        <taxon>Magnoliopsida</taxon>
        <taxon>eudicotyledons</taxon>
        <taxon>Gunneridae</taxon>
        <taxon>Pentapetalae</taxon>
        <taxon>rosids</taxon>
        <taxon>malvids</taxon>
        <taxon>Malvales</taxon>
        <taxon>Malvaceae</taxon>
        <taxon>Grewioideae</taxon>
        <taxon>Apeibeae</taxon>
        <taxon>Corchorus</taxon>
    </lineage>
</organism>
<reference evidence="1 2" key="1">
    <citation type="submission" date="2013-09" db="EMBL/GenBank/DDBJ databases">
        <title>Corchorus capsularis genome sequencing.</title>
        <authorList>
            <person name="Alam M."/>
            <person name="Haque M.S."/>
            <person name="Islam M.S."/>
            <person name="Emdad E.M."/>
            <person name="Islam M.M."/>
            <person name="Ahmed B."/>
            <person name="Halim A."/>
            <person name="Hossen Q.M.M."/>
            <person name="Hossain M.Z."/>
            <person name="Ahmed R."/>
            <person name="Khan M.M."/>
            <person name="Islam R."/>
            <person name="Rashid M.M."/>
            <person name="Khan S.A."/>
            <person name="Rahman M.S."/>
            <person name="Alam M."/>
        </authorList>
    </citation>
    <scope>NUCLEOTIDE SEQUENCE [LARGE SCALE GENOMIC DNA]</scope>
    <source>
        <strain evidence="2">cv. CVL-1</strain>
        <tissue evidence="1">Whole seedling</tissue>
    </source>
</reference>
<comment type="caution">
    <text evidence="1">The sequence shown here is derived from an EMBL/GenBank/DDBJ whole genome shotgun (WGS) entry which is preliminary data.</text>
</comment>
<gene>
    <name evidence="1" type="ORF">CCACVL1_11077</name>
</gene>
<dbReference type="Proteomes" id="UP000188268">
    <property type="component" value="Unassembled WGS sequence"/>
</dbReference>
<accession>A0A1R3IMX1</accession>
<name>A0A1R3IMX1_COCAP</name>
<evidence type="ECO:0000313" key="2">
    <source>
        <dbReference type="Proteomes" id="UP000188268"/>
    </source>
</evidence>
<dbReference type="AlphaFoldDB" id="A0A1R3IMX1"/>
<protein>
    <submittedName>
        <fullName evidence="1">Uncharacterized protein</fullName>
    </submittedName>
</protein>
<sequence>MALVQGSASLSILTTSLIVGRKFGSLAVQRILNHVFLDNLSCNFFVKNLDHTLTVIEMS</sequence>
<evidence type="ECO:0000313" key="1">
    <source>
        <dbReference type="EMBL" id="OMO83939.1"/>
    </source>
</evidence>
<proteinExistence type="predicted"/>
<dbReference type="Gramene" id="OMO83939">
    <property type="protein sequence ID" value="OMO83939"/>
    <property type="gene ID" value="CCACVL1_11077"/>
</dbReference>
<keyword evidence="2" id="KW-1185">Reference proteome</keyword>